<keyword evidence="9" id="KW-0833">Ubl conjugation pathway</keyword>
<dbReference type="SUPFAM" id="SSF57850">
    <property type="entry name" value="RING/U-box"/>
    <property type="match status" value="3"/>
</dbReference>
<evidence type="ECO:0000256" key="3">
    <source>
        <dbReference type="ARBA" id="ARBA00005884"/>
    </source>
</evidence>
<dbReference type="InterPro" id="IPR031127">
    <property type="entry name" value="E3_UB_ligase_RBR"/>
</dbReference>
<dbReference type="GO" id="GO:0008270">
    <property type="term" value="F:zinc ion binding"/>
    <property type="evidence" value="ECO:0007669"/>
    <property type="project" value="UniProtKB-KW"/>
</dbReference>
<dbReference type="InterPro" id="IPR013083">
    <property type="entry name" value="Znf_RING/FYVE/PHD"/>
</dbReference>
<dbReference type="OrthoDB" id="514333at2759"/>
<dbReference type="Proteomes" id="UP001055712">
    <property type="component" value="Unassembled WGS sequence"/>
</dbReference>
<dbReference type="Gene3D" id="3.30.40.10">
    <property type="entry name" value="Zinc/RING finger domain, C3HC4 (zinc finger)"/>
    <property type="match status" value="1"/>
</dbReference>
<dbReference type="EC" id="2.3.2.31" evidence="4"/>
<keyword evidence="10" id="KW-0862">Zinc</keyword>
<evidence type="ECO:0000259" key="13">
    <source>
        <dbReference type="PROSITE" id="PS50089"/>
    </source>
</evidence>
<dbReference type="InterPro" id="IPR036770">
    <property type="entry name" value="Ankyrin_rpt-contain_sf"/>
</dbReference>
<evidence type="ECO:0000256" key="8">
    <source>
        <dbReference type="ARBA" id="ARBA00022771"/>
    </source>
</evidence>
<dbReference type="Gene3D" id="1.25.40.20">
    <property type="entry name" value="Ankyrin repeat-containing domain"/>
    <property type="match status" value="1"/>
</dbReference>
<feature type="region of interest" description="Disordered" evidence="12">
    <location>
        <begin position="944"/>
        <end position="972"/>
    </location>
</feature>
<gene>
    <name evidence="15" type="ORF">D9Q98_007453</name>
</gene>
<keyword evidence="8 11" id="KW-0863">Zinc-finger</keyword>
<dbReference type="SMART" id="SM00647">
    <property type="entry name" value="IBR"/>
    <property type="match status" value="2"/>
</dbReference>
<evidence type="ECO:0000256" key="4">
    <source>
        <dbReference type="ARBA" id="ARBA00012251"/>
    </source>
</evidence>
<evidence type="ECO:0000256" key="1">
    <source>
        <dbReference type="ARBA" id="ARBA00001798"/>
    </source>
</evidence>
<organism evidence="15 16">
    <name type="scientific">Chlorella vulgaris</name>
    <name type="common">Green alga</name>
    <dbReference type="NCBI Taxonomy" id="3077"/>
    <lineage>
        <taxon>Eukaryota</taxon>
        <taxon>Viridiplantae</taxon>
        <taxon>Chlorophyta</taxon>
        <taxon>core chlorophytes</taxon>
        <taxon>Trebouxiophyceae</taxon>
        <taxon>Chlorellales</taxon>
        <taxon>Chlorellaceae</taxon>
        <taxon>Chlorella clade</taxon>
        <taxon>Chlorella</taxon>
    </lineage>
</organism>
<feature type="domain" description="RING-type" evidence="14">
    <location>
        <begin position="378"/>
        <end position="679"/>
    </location>
</feature>
<evidence type="ECO:0000256" key="11">
    <source>
        <dbReference type="PROSITE-ProRule" id="PRU00175"/>
    </source>
</evidence>
<evidence type="ECO:0000313" key="16">
    <source>
        <dbReference type="Proteomes" id="UP001055712"/>
    </source>
</evidence>
<comment type="catalytic activity">
    <reaction evidence="1">
        <text>[E2 ubiquitin-conjugating enzyme]-S-ubiquitinyl-L-cysteine + [acceptor protein]-L-lysine = [E2 ubiquitin-conjugating enzyme]-L-cysteine + [acceptor protein]-N(6)-ubiquitinyl-L-lysine.</text>
        <dbReference type="EC" id="2.3.2.31"/>
    </reaction>
</comment>
<sequence length="1056" mass="107873">MKALRCRSSSGGCCNAVQAHERFSQATCPGLLEPLDGADGNTALHNIAAGEPLGLGCLLVWWRSRATPHICPSRHQSRRVDLLARLLLQQPRLALLAGCRNAAGQTPLHAAVCSESWLVLSLLLAALQQLLGQGGGQQAPHSAAAADTSASAATAAMQLLLSVQDAQGLTPLELALQHRHWPSVRLLAAAAGGGLPLSLPQIEACSLVQRALGSGGGFATGSTDSGTGPSPDVVHISESGGTVTEALGGLLSKLWDAFGSSSAAAAENGDEAVQAEQRQRKEQQQQQQQQQAGGRRREAGTPLPPVPPLELQLQPLSQAEVLVLVREAERQALAAATSAAAAAAAVASPTEASIGAASTDVGAAGTKEADSSASPAAALHRCIVCYEDFPPGWLSVRLPCRHTTCDACWGGVLRAAVDEGDPGRAVCPQPGCGTPLPSATAARLLPEQAAGQLGLLLAQRYLATHPGSMRCCPHAACGRMLHLPFDNRRLLPGASTDGRAAAAAAPALVPALAPAPAPAPAAMPETETEHGLPAVHGEGTEACASTAATTAAEASAAVAAAAVASTTDGFGLNAVCGGCSHRFCWQCGEEAHEPASCSQMRRWEAELAVLRQAAPSADRQWLSANTKRCPKCRAHIQKDGGCLHMSCRGCGLHFCWQCGREWSEHSAETGGFYFCSLNAQQQSGTDELPEYSMADGGNGGNGSSYSLGGPLGWVAGVWSSVKAAAHQHQLQRYLRQYLRHSRNDTTLLSAATHMSLLLSAAGMLDEAGNKCCGAGDSPGGGRQEQGTVVTVDVGLKALGISAAEACRMSKAEWGDLCAAAAASAADAAIAIGEPSLVPASLAAARAAAEAALTAALSGPASTSGSAAGNPAGYLLQLAGAVATARGLLQYSAVTLYLMPAGPPRRHLQQLSGSMQLLVGQLEPLLLALPEREAAQALQGASPAAAFGGTGTQQQPTTSGSSGSAANASSSSSGGSGLTGWLLSRVFGVEPLPVAAALAPERHPALASRALSGEVLLQQLHFAGAVHQQRGVVQARLRALEADMRQMVVAARRGLYD</sequence>
<reference evidence="15" key="1">
    <citation type="journal article" date="2019" name="Plant J.">
        <title>Chlorella vulgaris genome assembly and annotation reveals the molecular basis for metabolic acclimation to high light conditions.</title>
        <authorList>
            <person name="Cecchin M."/>
            <person name="Marcolungo L."/>
            <person name="Rossato M."/>
            <person name="Girolomoni L."/>
            <person name="Cosentino E."/>
            <person name="Cuine S."/>
            <person name="Li-Beisson Y."/>
            <person name="Delledonne M."/>
            <person name="Ballottari M."/>
        </authorList>
    </citation>
    <scope>NUCLEOTIDE SEQUENCE</scope>
    <source>
        <strain evidence="15">211/11P</strain>
    </source>
</reference>
<keyword evidence="16" id="KW-1185">Reference proteome</keyword>
<dbReference type="PROSITE" id="PS50089">
    <property type="entry name" value="ZF_RING_2"/>
    <property type="match status" value="1"/>
</dbReference>
<keyword evidence="7" id="KW-0677">Repeat</keyword>
<dbReference type="InterPro" id="IPR001841">
    <property type="entry name" value="Znf_RING"/>
</dbReference>
<dbReference type="SUPFAM" id="SSF48403">
    <property type="entry name" value="Ankyrin repeat"/>
    <property type="match status" value="1"/>
</dbReference>
<feature type="domain" description="RING-type" evidence="13">
    <location>
        <begin position="382"/>
        <end position="428"/>
    </location>
</feature>
<dbReference type="AlphaFoldDB" id="A0A9D4TM48"/>
<dbReference type="Pfam" id="PF01485">
    <property type="entry name" value="IBR"/>
    <property type="match status" value="1"/>
</dbReference>
<feature type="region of interest" description="Disordered" evidence="12">
    <location>
        <begin position="265"/>
        <end position="312"/>
    </location>
</feature>
<evidence type="ECO:0000256" key="7">
    <source>
        <dbReference type="ARBA" id="ARBA00022737"/>
    </source>
</evidence>
<comment type="function">
    <text evidence="2">Might act as an E3 ubiquitin-protein ligase, or as part of E3 complex, which accepts ubiquitin from specific E2 ubiquitin-conjugating enzymes and then transfers it to substrates.</text>
</comment>
<dbReference type="PROSITE" id="PS51873">
    <property type="entry name" value="TRIAD"/>
    <property type="match status" value="1"/>
</dbReference>
<evidence type="ECO:0000256" key="12">
    <source>
        <dbReference type="SAM" id="MobiDB-lite"/>
    </source>
</evidence>
<keyword evidence="5" id="KW-0808">Transferase</keyword>
<comment type="caution">
    <text evidence="15">The sequence shown here is derived from an EMBL/GenBank/DDBJ whole genome shotgun (WGS) entry which is preliminary data.</text>
</comment>
<protein>
    <recommendedName>
        <fullName evidence="4">RBR-type E3 ubiquitin transferase</fullName>
        <ecNumber evidence="4">2.3.2.31</ecNumber>
    </recommendedName>
</protein>
<keyword evidence="6" id="KW-0479">Metal-binding</keyword>
<name>A0A9D4TM48_CHLVU</name>
<evidence type="ECO:0000256" key="2">
    <source>
        <dbReference type="ARBA" id="ARBA00003976"/>
    </source>
</evidence>
<comment type="similarity">
    <text evidence="3">Belongs to the RBR family. Ariadne subfamily.</text>
</comment>
<dbReference type="PANTHER" id="PTHR11685">
    <property type="entry name" value="RBR FAMILY RING FINGER AND IBR DOMAIN-CONTAINING"/>
    <property type="match status" value="1"/>
</dbReference>
<evidence type="ECO:0000256" key="5">
    <source>
        <dbReference type="ARBA" id="ARBA00022679"/>
    </source>
</evidence>
<dbReference type="EMBL" id="SIDB01000009">
    <property type="protein sequence ID" value="KAI3428630.1"/>
    <property type="molecule type" value="Genomic_DNA"/>
</dbReference>
<dbReference type="GO" id="GO:0061630">
    <property type="term" value="F:ubiquitin protein ligase activity"/>
    <property type="evidence" value="ECO:0007669"/>
    <property type="project" value="UniProtKB-EC"/>
</dbReference>
<proteinExistence type="inferred from homology"/>
<dbReference type="SMART" id="SM00184">
    <property type="entry name" value="RING"/>
    <property type="match status" value="2"/>
</dbReference>
<evidence type="ECO:0000256" key="9">
    <source>
        <dbReference type="ARBA" id="ARBA00022786"/>
    </source>
</evidence>
<reference evidence="15" key="2">
    <citation type="submission" date="2020-11" db="EMBL/GenBank/DDBJ databases">
        <authorList>
            <person name="Cecchin M."/>
            <person name="Marcolungo L."/>
            <person name="Rossato M."/>
            <person name="Girolomoni L."/>
            <person name="Cosentino E."/>
            <person name="Cuine S."/>
            <person name="Li-Beisson Y."/>
            <person name="Delledonne M."/>
            <person name="Ballottari M."/>
        </authorList>
    </citation>
    <scope>NUCLEOTIDE SEQUENCE</scope>
    <source>
        <strain evidence="15">211/11P</strain>
        <tissue evidence="15">Whole cell</tissue>
    </source>
</reference>
<evidence type="ECO:0000256" key="10">
    <source>
        <dbReference type="ARBA" id="ARBA00022833"/>
    </source>
</evidence>
<evidence type="ECO:0000256" key="6">
    <source>
        <dbReference type="ARBA" id="ARBA00022723"/>
    </source>
</evidence>
<evidence type="ECO:0000313" key="15">
    <source>
        <dbReference type="EMBL" id="KAI3428630.1"/>
    </source>
</evidence>
<dbReference type="InterPro" id="IPR002867">
    <property type="entry name" value="IBR_dom"/>
</dbReference>
<evidence type="ECO:0000259" key="14">
    <source>
        <dbReference type="PROSITE" id="PS51873"/>
    </source>
</evidence>
<dbReference type="InterPro" id="IPR044066">
    <property type="entry name" value="TRIAD_supradom"/>
</dbReference>
<dbReference type="GO" id="GO:0016567">
    <property type="term" value="P:protein ubiquitination"/>
    <property type="evidence" value="ECO:0007669"/>
    <property type="project" value="InterPro"/>
</dbReference>
<dbReference type="Pfam" id="PF22191">
    <property type="entry name" value="IBR_1"/>
    <property type="match status" value="1"/>
</dbReference>
<dbReference type="Gene3D" id="1.20.120.1750">
    <property type="match status" value="1"/>
</dbReference>
<feature type="compositionally biased region" description="Low complexity" evidence="12">
    <location>
        <begin position="284"/>
        <end position="293"/>
    </location>
</feature>
<accession>A0A9D4TM48</accession>